<dbReference type="KEGG" id="tad:TRIADDRAFT_53771"/>
<dbReference type="EMBL" id="DS985242">
    <property type="protein sequence ID" value="EDV28291.1"/>
    <property type="molecule type" value="Genomic_DNA"/>
</dbReference>
<dbReference type="SUPFAM" id="SSF48371">
    <property type="entry name" value="ARM repeat"/>
    <property type="match status" value="1"/>
</dbReference>
<organism evidence="1 2">
    <name type="scientific">Trichoplax adhaerens</name>
    <name type="common">Trichoplax reptans</name>
    <dbReference type="NCBI Taxonomy" id="10228"/>
    <lineage>
        <taxon>Eukaryota</taxon>
        <taxon>Metazoa</taxon>
        <taxon>Placozoa</taxon>
        <taxon>Uniplacotomia</taxon>
        <taxon>Trichoplacea</taxon>
        <taxon>Trichoplacidae</taxon>
        <taxon>Trichoplax</taxon>
    </lineage>
</organism>
<gene>
    <name evidence="1" type="ORF">TRIADDRAFT_53771</name>
</gene>
<dbReference type="HOGENOM" id="CLU_797714_0_0_1"/>
<dbReference type="CTD" id="6750804"/>
<reference evidence="1 2" key="1">
    <citation type="journal article" date="2008" name="Nature">
        <title>The Trichoplax genome and the nature of placozoans.</title>
        <authorList>
            <person name="Srivastava M."/>
            <person name="Begovic E."/>
            <person name="Chapman J."/>
            <person name="Putnam N.H."/>
            <person name="Hellsten U."/>
            <person name="Kawashima T."/>
            <person name="Kuo A."/>
            <person name="Mitros T."/>
            <person name="Salamov A."/>
            <person name="Carpenter M.L."/>
            <person name="Signorovitch A.Y."/>
            <person name="Moreno M.A."/>
            <person name="Kamm K."/>
            <person name="Grimwood J."/>
            <person name="Schmutz J."/>
            <person name="Shapiro H."/>
            <person name="Grigoriev I.V."/>
            <person name="Buss L.W."/>
            <person name="Schierwater B."/>
            <person name="Dellaporta S.L."/>
            <person name="Rokhsar D.S."/>
        </authorList>
    </citation>
    <scope>NUCLEOTIDE SEQUENCE [LARGE SCALE GENOMIC DNA]</scope>
    <source>
        <strain evidence="1 2">Grell-BS-1999</strain>
    </source>
</reference>
<accession>B3RQ44</accession>
<name>B3RQ44_TRIAD</name>
<protein>
    <submittedName>
        <fullName evidence="1">Uncharacterized protein</fullName>
    </submittedName>
</protein>
<dbReference type="Proteomes" id="UP000009022">
    <property type="component" value="Unassembled WGS sequence"/>
</dbReference>
<keyword evidence="2" id="KW-1185">Reference proteome</keyword>
<proteinExistence type="predicted"/>
<dbReference type="GeneID" id="6750804"/>
<evidence type="ECO:0000313" key="2">
    <source>
        <dbReference type="Proteomes" id="UP000009022"/>
    </source>
</evidence>
<evidence type="ECO:0000313" key="1">
    <source>
        <dbReference type="EMBL" id="EDV28291.1"/>
    </source>
</evidence>
<dbReference type="RefSeq" id="XP_002110125.1">
    <property type="nucleotide sequence ID" value="XM_002110089.1"/>
</dbReference>
<dbReference type="InParanoid" id="B3RQ44"/>
<sequence>MPSPAEPDVIDHDSIPAFTKFSDEHWFITLIERQQEAKELFTNDIIFIRWCLTLSSLSVQHFQREMLKQWLLINETSTCDELLQDVAQTIQEKLIDILLHLLFEEEPHLTMKAARLLHMMKVSIVINVNETLPVIVLQYRPLLQLAGIYINIAMLRRKFILPKFVRAEHNGRILCQNDTFDYVKNLLFYLQNAVLQGRENVRLASVVCLSEILKQHRSQMLELGFGKNLWDKMLHKVCLSMLQSKISNSLLYLIYQLLMYNLLGDEIIMSYLGLLINNCLSPYTESEISFEALGLCFRCLMKAIDIGVIRHSECQQVSLKLSLDRYISWLDNRRKGCELNNLNDLYPN</sequence>
<dbReference type="AlphaFoldDB" id="B3RQ44"/>
<dbReference type="InterPro" id="IPR016024">
    <property type="entry name" value="ARM-type_fold"/>
</dbReference>